<feature type="compositionally biased region" description="Polar residues" evidence="1">
    <location>
        <begin position="74"/>
        <end position="93"/>
    </location>
</feature>
<gene>
    <name evidence="2" type="ORF">BM613_03400</name>
</gene>
<evidence type="ECO:0000313" key="2">
    <source>
        <dbReference type="EMBL" id="PWI58283.1"/>
    </source>
</evidence>
<protein>
    <submittedName>
        <fullName evidence="2">Uncharacterized protein</fullName>
    </submittedName>
</protein>
<evidence type="ECO:0000256" key="1">
    <source>
        <dbReference type="SAM" id="MobiDB-lite"/>
    </source>
</evidence>
<accession>A0A2U3DAK7</accession>
<dbReference type="Proteomes" id="UP000245380">
    <property type="component" value="Unassembled WGS sequence"/>
</dbReference>
<dbReference type="EMBL" id="MPDK01000004">
    <property type="protein sequence ID" value="PWI58283.1"/>
    <property type="molecule type" value="Genomic_DNA"/>
</dbReference>
<comment type="caution">
    <text evidence="2">The sequence shown here is derived from an EMBL/GenBank/DDBJ whole genome shotgun (WGS) entry which is preliminary data.</text>
</comment>
<keyword evidence="3" id="KW-1185">Reference proteome</keyword>
<feature type="region of interest" description="Disordered" evidence="1">
    <location>
        <begin position="58"/>
        <end position="107"/>
    </location>
</feature>
<proteinExistence type="predicted"/>
<reference evidence="2 3" key="1">
    <citation type="submission" date="2016-11" db="EMBL/GenBank/DDBJ databases">
        <title>Comparative genomics of Acidibacillus ferroxidans species.</title>
        <authorList>
            <person name="Oliveira G."/>
            <person name="Nunes G."/>
            <person name="Oliveira R."/>
            <person name="Araujo F."/>
            <person name="Salim A."/>
            <person name="Scholte L."/>
            <person name="Morais D."/>
            <person name="Nancucheo I."/>
            <person name="Johnson D.B."/>
            <person name="Grail B."/>
            <person name="Bittencourt J."/>
            <person name="Valadares R."/>
        </authorList>
    </citation>
    <scope>NUCLEOTIDE SEQUENCE [LARGE SCALE GENOMIC DNA]</scope>
    <source>
        <strain evidence="2 3">Y002</strain>
    </source>
</reference>
<organism evidence="2 3">
    <name type="scientific">Sulfoacidibacillus thermotolerans</name>
    <name type="common">Acidibacillus sulfuroxidans</name>
    <dbReference type="NCBI Taxonomy" id="1765684"/>
    <lineage>
        <taxon>Bacteria</taxon>
        <taxon>Bacillati</taxon>
        <taxon>Bacillota</taxon>
        <taxon>Bacilli</taxon>
        <taxon>Bacillales</taxon>
        <taxon>Alicyclobacillaceae</taxon>
        <taxon>Sulfoacidibacillus</taxon>
    </lineage>
</organism>
<dbReference type="AlphaFoldDB" id="A0A2U3DAK7"/>
<name>A0A2U3DAK7_SULT2</name>
<evidence type="ECO:0000313" key="3">
    <source>
        <dbReference type="Proteomes" id="UP000245380"/>
    </source>
</evidence>
<sequence length="163" mass="18188">MNRFGRDVQRYVHMDLFAKESNELDALREMNQESKVTVLNTREASTAENVTSKAEVVGGASVGGTGETETVTSNQGRTYDVTRSGNHTSTTSVPHPAKGQPNSSVDILDKQTGGIKMRRWFGPDGRAIRDVDFTNHGNPSMHPEWPHEHIFEWFEDGSFNRIP</sequence>